<keyword evidence="11" id="KW-1185">Reference proteome</keyword>
<evidence type="ECO:0000313" key="10">
    <source>
        <dbReference type="EMBL" id="MDX8416186.1"/>
    </source>
</evidence>
<sequence>MGFAVLKTIFKLLAFVVAGFVSLCGFCAEKTAAGAAWVEADISGEISKPQVYILKRAFKLAESSNADALIINMDTPGGRLDAMLEIMEMISSSKLRTICYVNPNAVSAGAYIAFACDEIWFSPTGVMGAAESVLSDGGDVPTAMKRKIESFLSAKTKAVSGGNENRSLVQRAMSEPDFELKIDGNVLKEKGELLSLTANEAVKVYGNAPLLANGIANSPKEIARKIYGDKTPVKIEKISLTAFEKISKYIVSFSAVLMGIGMFFLFLELKTSGFGILGIAGVLFMLLVFLGSHMAGLAGYEAAVLFGLGMVLILLEIFLFTGTFVCAFFGIALILASLVAAGISLPEGSWIPDSSALVSSVWKCIFSIALAFALLAVFGKFFKTTSLWKKFVLEGGLGMGRNSDNLKKAEDNLTGSIGVAFTDMVPNGKVEINGKIYDAANSDGSFLKKGAEIVVVGSSSFELKVKSKN</sequence>
<dbReference type="InterPro" id="IPR056739">
    <property type="entry name" value="NfeD_membrane"/>
</dbReference>
<protein>
    <recommendedName>
        <fullName evidence="12">NfeD-like C-terminal domain-containing protein</fullName>
    </recommendedName>
</protein>
<dbReference type="Pfam" id="PF24961">
    <property type="entry name" value="NfeD_membrane"/>
    <property type="match status" value="1"/>
</dbReference>
<keyword evidence="6" id="KW-0732">Signal</keyword>
<comment type="caution">
    <text evidence="10">The sequence shown here is derived from an EMBL/GenBank/DDBJ whole genome shotgun (WGS) entry which is preliminary data.</text>
</comment>
<dbReference type="EMBL" id="JALBUT010000010">
    <property type="protein sequence ID" value="MDX8416186.1"/>
    <property type="molecule type" value="Genomic_DNA"/>
</dbReference>
<organism evidence="10 11">
    <name type="scientific">Intestinicryptomonas porci</name>
    <dbReference type="NCBI Taxonomy" id="2926320"/>
    <lineage>
        <taxon>Bacteria</taxon>
        <taxon>Pseudomonadati</taxon>
        <taxon>Verrucomicrobiota</taxon>
        <taxon>Opitutia</taxon>
        <taxon>Opitutales</taxon>
        <taxon>Intestinicryptomonaceae</taxon>
        <taxon>Intestinicryptomonas</taxon>
    </lineage>
</organism>
<dbReference type="Pfam" id="PF01957">
    <property type="entry name" value="NfeD"/>
    <property type="match status" value="1"/>
</dbReference>
<keyword evidence="2 5" id="KW-0812">Transmembrane</keyword>
<dbReference type="Gene3D" id="2.40.50.140">
    <property type="entry name" value="Nucleic acid-binding proteins"/>
    <property type="match status" value="1"/>
</dbReference>
<evidence type="ECO:0000313" key="11">
    <source>
        <dbReference type="Proteomes" id="UP001275932"/>
    </source>
</evidence>
<proteinExistence type="predicted"/>
<evidence type="ECO:0000259" key="7">
    <source>
        <dbReference type="Pfam" id="PF01957"/>
    </source>
</evidence>
<keyword evidence="4 5" id="KW-0472">Membrane</keyword>
<dbReference type="Gene3D" id="3.90.226.10">
    <property type="entry name" value="2-enoyl-CoA Hydratase, Chain A, domain 1"/>
    <property type="match status" value="1"/>
</dbReference>
<feature type="transmembrane region" description="Helical" evidence="5">
    <location>
        <begin position="365"/>
        <end position="382"/>
    </location>
</feature>
<feature type="transmembrane region" description="Helical" evidence="5">
    <location>
        <begin position="327"/>
        <end position="345"/>
    </location>
</feature>
<feature type="domain" description="NfeD1b N-terminal" evidence="9">
    <location>
        <begin position="44"/>
        <end position="205"/>
    </location>
</feature>
<evidence type="ECO:0000256" key="4">
    <source>
        <dbReference type="ARBA" id="ARBA00023136"/>
    </source>
</evidence>
<evidence type="ECO:0000256" key="1">
    <source>
        <dbReference type="ARBA" id="ARBA00004141"/>
    </source>
</evidence>
<feature type="domain" description="NfeD-like C-terminal" evidence="7">
    <location>
        <begin position="411"/>
        <end position="466"/>
    </location>
</feature>
<dbReference type="InterPro" id="IPR012340">
    <property type="entry name" value="NA-bd_OB-fold"/>
</dbReference>
<evidence type="ECO:0000259" key="8">
    <source>
        <dbReference type="Pfam" id="PF24961"/>
    </source>
</evidence>
<evidence type="ECO:0000256" key="3">
    <source>
        <dbReference type="ARBA" id="ARBA00022989"/>
    </source>
</evidence>
<feature type="transmembrane region" description="Helical" evidence="5">
    <location>
        <begin position="274"/>
        <end position="296"/>
    </location>
</feature>
<dbReference type="InterPro" id="IPR056738">
    <property type="entry name" value="NfeD1b_N"/>
</dbReference>
<feature type="chain" id="PRO_5047259131" description="NfeD-like C-terminal domain-containing protein" evidence="6">
    <location>
        <begin position="28"/>
        <end position="469"/>
    </location>
</feature>
<keyword evidence="3 5" id="KW-1133">Transmembrane helix</keyword>
<feature type="signal peptide" evidence="6">
    <location>
        <begin position="1"/>
        <end position="27"/>
    </location>
</feature>
<comment type="subcellular location">
    <subcellularLocation>
        <location evidence="1">Membrane</location>
        <topology evidence="1">Multi-pass membrane protein</topology>
    </subcellularLocation>
</comment>
<name>A0ABU4WJH9_9BACT</name>
<evidence type="ECO:0000256" key="6">
    <source>
        <dbReference type="SAM" id="SignalP"/>
    </source>
</evidence>
<accession>A0ABU4WJH9</accession>
<dbReference type="Pfam" id="PF25145">
    <property type="entry name" value="NfeD1b_N"/>
    <property type="match status" value="1"/>
</dbReference>
<dbReference type="InterPro" id="IPR002810">
    <property type="entry name" value="NfeD-like_C"/>
</dbReference>
<evidence type="ECO:0008006" key="12">
    <source>
        <dbReference type="Google" id="ProtNLM"/>
    </source>
</evidence>
<feature type="transmembrane region" description="Helical" evidence="5">
    <location>
        <begin position="302"/>
        <end position="320"/>
    </location>
</feature>
<dbReference type="SUPFAM" id="SSF141322">
    <property type="entry name" value="NfeD domain-like"/>
    <property type="match status" value="1"/>
</dbReference>
<dbReference type="Proteomes" id="UP001275932">
    <property type="component" value="Unassembled WGS sequence"/>
</dbReference>
<dbReference type="PANTHER" id="PTHR33507">
    <property type="entry name" value="INNER MEMBRANE PROTEIN YBBJ"/>
    <property type="match status" value="1"/>
</dbReference>
<evidence type="ECO:0000256" key="2">
    <source>
        <dbReference type="ARBA" id="ARBA00022692"/>
    </source>
</evidence>
<dbReference type="CDD" id="cd07021">
    <property type="entry name" value="Clp_protease_NfeD_like"/>
    <property type="match status" value="1"/>
</dbReference>
<evidence type="ECO:0000256" key="5">
    <source>
        <dbReference type="SAM" id="Phobius"/>
    </source>
</evidence>
<dbReference type="InterPro" id="IPR029045">
    <property type="entry name" value="ClpP/crotonase-like_dom_sf"/>
</dbReference>
<dbReference type="InterPro" id="IPR052165">
    <property type="entry name" value="Membrane_assoc_protease"/>
</dbReference>
<dbReference type="RefSeq" id="WP_370397641.1">
    <property type="nucleotide sequence ID" value="NZ_JALBUT010000010.1"/>
</dbReference>
<feature type="domain" description="NfeD integral membrane" evidence="8">
    <location>
        <begin position="254"/>
        <end position="376"/>
    </location>
</feature>
<reference evidence="10 11" key="1">
    <citation type="submission" date="2022-03" db="EMBL/GenBank/DDBJ databases">
        <title>Novel taxa within the pig intestine.</title>
        <authorList>
            <person name="Wylensek D."/>
            <person name="Bishof K."/>
            <person name="Afrizal A."/>
            <person name="Clavel T."/>
        </authorList>
    </citation>
    <scope>NUCLEOTIDE SEQUENCE [LARGE SCALE GENOMIC DNA]</scope>
    <source>
        <strain evidence="10 11">CLA-KB-P66</strain>
    </source>
</reference>
<gene>
    <name evidence="10" type="ORF">MOX91_08385</name>
</gene>
<feature type="transmembrane region" description="Helical" evidence="5">
    <location>
        <begin position="249"/>
        <end position="267"/>
    </location>
</feature>
<evidence type="ECO:0000259" key="9">
    <source>
        <dbReference type="Pfam" id="PF25145"/>
    </source>
</evidence>
<dbReference type="PANTHER" id="PTHR33507:SF3">
    <property type="entry name" value="INNER MEMBRANE PROTEIN YBBJ"/>
    <property type="match status" value="1"/>
</dbReference>
<dbReference type="SUPFAM" id="SSF52096">
    <property type="entry name" value="ClpP/crotonase"/>
    <property type="match status" value="1"/>
</dbReference>